<feature type="chain" id="PRO_5017396397" evidence="4">
    <location>
        <begin position="29"/>
        <end position="345"/>
    </location>
</feature>
<gene>
    <name evidence="5" type="ORF">MESMUL_09080</name>
</gene>
<evidence type="ECO:0000313" key="5">
    <source>
        <dbReference type="EMBL" id="GBO93554.1"/>
    </source>
</evidence>
<dbReference type="PANTHER" id="PTHR30024:SF47">
    <property type="entry name" value="TAURINE-BINDING PERIPLASMIC PROTEIN"/>
    <property type="match status" value="1"/>
</dbReference>
<comment type="similarity">
    <text evidence="2">Belongs to the bacterial solute-binding protein SsuA/TauA family.</text>
</comment>
<dbReference type="AlphaFoldDB" id="A0A388SFT3"/>
<feature type="signal peptide" evidence="4">
    <location>
        <begin position="1"/>
        <end position="28"/>
    </location>
</feature>
<accession>A0A388SFT3</accession>
<dbReference type="Proteomes" id="UP000266091">
    <property type="component" value="Unassembled WGS sequence"/>
</dbReference>
<proteinExistence type="inferred from homology"/>
<dbReference type="RefSeq" id="WP_116269913.1">
    <property type="nucleotide sequence ID" value="NZ_BGZJ01000001.1"/>
</dbReference>
<name>A0A388SFT3_9BURK</name>
<evidence type="ECO:0000256" key="1">
    <source>
        <dbReference type="ARBA" id="ARBA00004418"/>
    </source>
</evidence>
<dbReference type="Gene3D" id="3.40.190.10">
    <property type="entry name" value="Periplasmic binding protein-like II"/>
    <property type="match status" value="2"/>
</dbReference>
<dbReference type="Pfam" id="PF13379">
    <property type="entry name" value="NMT1_2"/>
    <property type="match status" value="1"/>
</dbReference>
<dbReference type="GO" id="GO:0042597">
    <property type="term" value="C:periplasmic space"/>
    <property type="evidence" value="ECO:0007669"/>
    <property type="project" value="UniProtKB-SubCell"/>
</dbReference>
<evidence type="ECO:0000313" key="6">
    <source>
        <dbReference type="Proteomes" id="UP000266091"/>
    </source>
</evidence>
<evidence type="ECO:0000256" key="2">
    <source>
        <dbReference type="ARBA" id="ARBA00010742"/>
    </source>
</evidence>
<dbReference type="OrthoDB" id="286202at2"/>
<protein>
    <submittedName>
        <fullName evidence="5">ABC transporter substrate-binding protein</fullName>
    </submittedName>
</protein>
<sequence length="345" mass="37199">MTITRRAFITAAAGMAAASAFPFGEAFAAAPEKKNIKIAVGGQQLVYYLPLTIADRLGYFRDEGLNVSVIDFQGGSKSLQAVVGGSADICSGAFEHTVIMQTRGQRMQAFVLQGRAPQCVFAANLHTMKNFRSAKELKGKRIGVTAPGSSSQIMANYCLKAAGIKPNEVSIIGIGSSSGAIAAIRSGQVDAFVQLDPVISMLMEKKEIAIIVDTRKVAESDRLYGGPMVAGCLYAPESFIRKNPNTIQAITNAMVRADKWIAKATPEQVVKVVPSSYFMGDKKLYIQSFLSNRPALSRDGLIPAKAPEVAKHALSTVNPQIERARLDLEATYTNRFAAEANKRYR</sequence>
<dbReference type="GO" id="GO:0042918">
    <property type="term" value="P:alkanesulfonate transmembrane transport"/>
    <property type="evidence" value="ECO:0007669"/>
    <property type="project" value="TreeGrafter"/>
</dbReference>
<dbReference type="EMBL" id="BGZJ01000001">
    <property type="protein sequence ID" value="GBO93554.1"/>
    <property type="molecule type" value="Genomic_DNA"/>
</dbReference>
<dbReference type="PROSITE" id="PS51318">
    <property type="entry name" value="TAT"/>
    <property type="match status" value="1"/>
</dbReference>
<evidence type="ECO:0000256" key="4">
    <source>
        <dbReference type="SAM" id="SignalP"/>
    </source>
</evidence>
<dbReference type="InterPro" id="IPR006311">
    <property type="entry name" value="TAT_signal"/>
</dbReference>
<dbReference type="SUPFAM" id="SSF53850">
    <property type="entry name" value="Periplasmic binding protein-like II"/>
    <property type="match status" value="1"/>
</dbReference>
<organism evidence="5 6">
    <name type="scientific">Mesosutterella multiformis</name>
    <dbReference type="NCBI Taxonomy" id="2259133"/>
    <lineage>
        <taxon>Bacteria</taxon>
        <taxon>Pseudomonadati</taxon>
        <taxon>Pseudomonadota</taxon>
        <taxon>Betaproteobacteria</taxon>
        <taxon>Burkholderiales</taxon>
        <taxon>Sutterellaceae</taxon>
        <taxon>Mesosutterella</taxon>
    </lineage>
</organism>
<keyword evidence="6" id="KW-1185">Reference proteome</keyword>
<evidence type="ECO:0000256" key="3">
    <source>
        <dbReference type="ARBA" id="ARBA00022729"/>
    </source>
</evidence>
<keyword evidence="3 4" id="KW-0732">Signal</keyword>
<comment type="caution">
    <text evidence="5">The sequence shown here is derived from an EMBL/GenBank/DDBJ whole genome shotgun (WGS) entry which is preliminary data.</text>
</comment>
<comment type="subcellular location">
    <subcellularLocation>
        <location evidence="1">Periplasm</location>
    </subcellularLocation>
</comment>
<dbReference type="PANTHER" id="PTHR30024">
    <property type="entry name" value="ALIPHATIC SULFONATES-BINDING PROTEIN-RELATED"/>
    <property type="match status" value="1"/>
</dbReference>
<reference evidence="5 6" key="1">
    <citation type="journal article" date="2018" name="Int. J. Syst. Evol. Microbiol.">
        <title>Mesosutterella multiformis gen. nov., sp. nov., a member of the family Sutterellaceae and Sutterella megalosphaeroides sp. nov., isolated from human faeces.</title>
        <authorList>
            <person name="Sakamoto M."/>
            <person name="Ikeyama N."/>
            <person name="Kunihiro T."/>
            <person name="Iino T."/>
            <person name="Yuki M."/>
            <person name="Ohkuma M."/>
        </authorList>
    </citation>
    <scope>NUCLEOTIDE SEQUENCE [LARGE SCALE GENOMIC DNA]</scope>
    <source>
        <strain evidence="5 6">4NBBH2</strain>
    </source>
</reference>